<protein>
    <submittedName>
        <fullName evidence="1">Uncharacterized protein</fullName>
    </submittedName>
</protein>
<keyword evidence="2" id="KW-1185">Reference proteome</keyword>
<evidence type="ECO:0000313" key="1">
    <source>
        <dbReference type="EMBL" id="RKE03816.1"/>
    </source>
</evidence>
<dbReference type="Proteomes" id="UP000284531">
    <property type="component" value="Unassembled WGS sequence"/>
</dbReference>
<accession>A0A419X837</accession>
<organism evidence="1 2">
    <name type="scientific">Marinifilum flexuosum</name>
    <dbReference type="NCBI Taxonomy" id="1117708"/>
    <lineage>
        <taxon>Bacteria</taxon>
        <taxon>Pseudomonadati</taxon>
        <taxon>Bacteroidota</taxon>
        <taxon>Bacteroidia</taxon>
        <taxon>Marinilabiliales</taxon>
        <taxon>Marinifilaceae</taxon>
    </lineage>
</organism>
<name>A0A419X837_9BACT</name>
<dbReference type="EMBL" id="RAPQ01000008">
    <property type="protein sequence ID" value="RKE03816.1"/>
    <property type="molecule type" value="Genomic_DNA"/>
</dbReference>
<sequence length="123" mass="13456">MLTFEGGMPTFEVGTPLSESECLLSKSELLLSESECLLPKSERLLSESECLLSNSTNCFSMCNGNNKQYYSSKVVNSWYFVGVNPSCLNKCSSSLMVMLSTVSNLSPKKIEFAPARKQSACPS</sequence>
<dbReference type="AlphaFoldDB" id="A0A419X837"/>
<reference evidence="1 2" key="1">
    <citation type="submission" date="2018-09" db="EMBL/GenBank/DDBJ databases">
        <title>Genomic Encyclopedia of Archaeal and Bacterial Type Strains, Phase II (KMG-II): from individual species to whole genera.</title>
        <authorList>
            <person name="Goeker M."/>
        </authorList>
    </citation>
    <scope>NUCLEOTIDE SEQUENCE [LARGE SCALE GENOMIC DNA]</scope>
    <source>
        <strain evidence="1 2">DSM 21950</strain>
    </source>
</reference>
<proteinExistence type="predicted"/>
<evidence type="ECO:0000313" key="2">
    <source>
        <dbReference type="Proteomes" id="UP000284531"/>
    </source>
</evidence>
<comment type="caution">
    <text evidence="1">The sequence shown here is derived from an EMBL/GenBank/DDBJ whole genome shotgun (WGS) entry which is preliminary data.</text>
</comment>
<gene>
    <name evidence="1" type="ORF">BXY64_0826</name>
</gene>